<evidence type="ECO:0000313" key="9">
    <source>
        <dbReference type="EMBL" id="HIX04710.1"/>
    </source>
</evidence>
<keyword evidence="4" id="KW-0067">ATP-binding</keyword>
<evidence type="ECO:0000313" key="10">
    <source>
        <dbReference type="Proteomes" id="UP000824193"/>
    </source>
</evidence>
<evidence type="ECO:0000256" key="1">
    <source>
        <dbReference type="ARBA" id="ARBA00009897"/>
    </source>
</evidence>
<name>A0A9D1V258_9FIRM</name>
<evidence type="ECO:0000256" key="3">
    <source>
        <dbReference type="ARBA" id="ARBA00022741"/>
    </source>
</evidence>
<comment type="similarity">
    <text evidence="1 5 6">Belongs to the glutamine synthetase family.</text>
</comment>
<evidence type="ECO:0000259" key="8">
    <source>
        <dbReference type="PROSITE" id="PS51987"/>
    </source>
</evidence>
<protein>
    <submittedName>
        <fullName evidence="9">Glutamine synthetase family protein</fullName>
    </submittedName>
</protein>
<dbReference type="Pfam" id="PF03951">
    <property type="entry name" value="Gln-synt_N"/>
    <property type="match status" value="1"/>
</dbReference>
<organism evidence="9 10">
    <name type="scientific">Candidatus Allofournierella pullicola</name>
    <dbReference type="NCBI Taxonomy" id="2838596"/>
    <lineage>
        <taxon>Bacteria</taxon>
        <taxon>Bacillati</taxon>
        <taxon>Bacillota</taxon>
        <taxon>Clostridia</taxon>
        <taxon>Eubacteriales</taxon>
        <taxon>Oscillospiraceae</taxon>
        <taxon>Allofournierella</taxon>
    </lineage>
</organism>
<evidence type="ECO:0000256" key="5">
    <source>
        <dbReference type="PROSITE-ProRule" id="PRU01330"/>
    </source>
</evidence>
<dbReference type="InterPro" id="IPR014746">
    <property type="entry name" value="Gln_synth/guanido_kin_cat_dom"/>
</dbReference>
<comment type="caution">
    <text evidence="9">The sequence shown here is derived from an EMBL/GenBank/DDBJ whole genome shotgun (WGS) entry which is preliminary data.</text>
</comment>
<dbReference type="InterPro" id="IPR036651">
    <property type="entry name" value="Gln_synt_N_sf"/>
</dbReference>
<reference evidence="9" key="2">
    <citation type="submission" date="2021-04" db="EMBL/GenBank/DDBJ databases">
        <authorList>
            <person name="Gilroy R."/>
        </authorList>
    </citation>
    <scope>NUCLEOTIDE SEQUENCE</scope>
    <source>
        <strain evidence="9">2239</strain>
    </source>
</reference>
<dbReference type="Proteomes" id="UP000824193">
    <property type="component" value="Unassembled WGS sequence"/>
</dbReference>
<proteinExistence type="inferred from homology"/>
<dbReference type="EMBL" id="DXFW01000003">
    <property type="protein sequence ID" value="HIX04710.1"/>
    <property type="molecule type" value="Genomic_DNA"/>
</dbReference>
<dbReference type="SMART" id="SM01230">
    <property type="entry name" value="Gln-synt_C"/>
    <property type="match status" value="1"/>
</dbReference>
<accession>A0A9D1V258</accession>
<dbReference type="PROSITE" id="PS51987">
    <property type="entry name" value="GS_CATALYTIC"/>
    <property type="match status" value="1"/>
</dbReference>
<dbReference type="GO" id="GO:0006542">
    <property type="term" value="P:glutamine biosynthetic process"/>
    <property type="evidence" value="ECO:0007669"/>
    <property type="project" value="InterPro"/>
</dbReference>
<feature type="domain" description="GS beta-grasp" evidence="7">
    <location>
        <begin position="15"/>
        <end position="100"/>
    </location>
</feature>
<dbReference type="PROSITE" id="PS51986">
    <property type="entry name" value="GS_BETA_GRASP"/>
    <property type="match status" value="1"/>
</dbReference>
<evidence type="ECO:0000259" key="7">
    <source>
        <dbReference type="PROSITE" id="PS51986"/>
    </source>
</evidence>
<dbReference type="SUPFAM" id="SSF55931">
    <property type="entry name" value="Glutamine synthetase/guanido kinase"/>
    <property type="match status" value="1"/>
</dbReference>
<dbReference type="GO" id="GO:0004356">
    <property type="term" value="F:glutamine synthetase activity"/>
    <property type="evidence" value="ECO:0007669"/>
    <property type="project" value="InterPro"/>
</dbReference>
<reference evidence="9" key="1">
    <citation type="journal article" date="2021" name="PeerJ">
        <title>Extensive microbial diversity within the chicken gut microbiome revealed by metagenomics and culture.</title>
        <authorList>
            <person name="Gilroy R."/>
            <person name="Ravi A."/>
            <person name="Getino M."/>
            <person name="Pursley I."/>
            <person name="Horton D.L."/>
            <person name="Alikhan N.F."/>
            <person name="Baker D."/>
            <person name="Gharbi K."/>
            <person name="Hall N."/>
            <person name="Watson M."/>
            <person name="Adriaenssens E.M."/>
            <person name="Foster-Nyarko E."/>
            <person name="Jarju S."/>
            <person name="Secka A."/>
            <person name="Antonio M."/>
            <person name="Oren A."/>
            <person name="Chaudhuri R.R."/>
            <person name="La Ragione R."/>
            <person name="Hildebrand F."/>
            <person name="Pallen M.J."/>
        </authorList>
    </citation>
    <scope>NUCLEOTIDE SEQUENCE</scope>
    <source>
        <strain evidence="9">2239</strain>
    </source>
</reference>
<dbReference type="GO" id="GO:0005524">
    <property type="term" value="F:ATP binding"/>
    <property type="evidence" value="ECO:0007669"/>
    <property type="project" value="UniProtKB-KW"/>
</dbReference>
<dbReference type="PANTHER" id="PTHR43785:SF12">
    <property type="entry name" value="TYPE-1 GLUTAMINE SYNTHETASE 2"/>
    <property type="match status" value="1"/>
</dbReference>
<evidence type="ECO:0000256" key="2">
    <source>
        <dbReference type="ARBA" id="ARBA00022598"/>
    </source>
</evidence>
<keyword evidence="2" id="KW-0436">Ligase</keyword>
<dbReference type="Gene3D" id="3.10.20.70">
    <property type="entry name" value="Glutamine synthetase, N-terminal domain"/>
    <property type="match status" value="1"/>
</dbReference>
<keyword evidence="3" id="KW-0547">Nucleotide-binding</keyword>
<sequence>MTHTLDQLLRFVEENDIKFIRLAFCDMFGVQKNIAIMSSQLRHAAEQGVSFDASAIPGFANVAESDLFLVPDLNTFALLPWRPSEGCVGRLFCDVRYPDGRPFEGDGRALLRRTEQAAAKEGYHFLVGPECEFYLFETDEHGQPTRTPFDQGGYFDLAPIDRGENVRRNICLTLEEMGIQPERSHHEQGPGQNEIDFRCASPLQAADDLMTVHTVVKAIAGQHGLFASFLPKPLPGKSGSGLHLNFSVIKDGRNLFENFKDKPDPVAAAFLAGILRRVPELTVFANPLPGSYQRLGCCEAPGTVSWSCQNRSSLVRVPAAAGADCRMELRSPDPACNPYYVTALLLEAGMEGIRDGLPLPPAADRDLFAAGGAGPVAATLPASLAQAVRAAEESRFLQQTLPARLLDTYLAQKRRVAAASAGAEDPHEYEMQQYFDRI</sequence>
<dbReference type="PANTHER" id="PTHR43785">
    <property type="entry name" value="GAMMA-GLUTAMYLPUTRESCINE SYNTHETASE"/>
    <property type="match status" value="1"/>
</dbReference>
<dbReference type="Pfam" id="PF00120">
    <property type="entry name" value="Gln-synt_C"/>
    <property type="match status" value="1"/>
</dbReference>
<dbReference type="SUPFAM" id="SSF54368">
    <property type="entry name" value="Glutamine synthetase, N-terminal domain"/>
    <property type="match status" value="1"/>
</dbReference>
<gene>
    <name evidence="9" type="ORF">H9865_01170</name>
</gene>
<evidence type="ECO:0000256" key="6">
    <source>
        <dbReference type="RuleBase" id="RU000384"/>
    </source>
</evidence>
<dbReference type="InterPro" id="IPR008146">
    <property type="entry name" value="Gln_synth_cat_dom"/>
</dbReference>
<dbReference type="InterPro" id="IPR008147">
    <property type="entry name" value="Gln_synt_N"/>
</dbReference>
<feature type="domain" description="GS catalytic" evidence="8">
    <location>
        <begin position="107"/>
        <end position="438"/>
    </location>
</feature>
<dbReference type="Gene3D" id="3.30.590.10">
    <property type="entry name" value="Glutamine synthetase/guanido kinase, catalytic domain"/>
    <property type="match status" value="1"/>
</dbReference>
<dbReference type="AlphaFoldDB" id="A0A9D1V258"/>
<evidence type="ECO:0000256" key="4">
    <source>
        <dbReference type="ARBA" id="ARBA00022840"/>
    </source>
</evidence>